<dbReference type="RefSeq" id="WP_126038988.1">
    <property type="nucleotide sequence ID" value="NZ_CP022298.1"/>
</dbReference>
<keyword evidence="9" id="KW-0067">ATP-binding</keyword>
<comment type="catalytic activity">
    <reaction evidence="13">
        <text>L-tyrosyl-[protein] + ATP = O-phospho-L-tyrosyl-[protein] + ADP + H(+)</text>
        <dbReference type="Rhea" id="RHEA:10596"/>
        <dbReference type="Rhea" id="RHEA-COMP:10136"/>
        <dbReference type="Rhea" id="RHEA-COMP:20101"/>
        <dbReference type="ChEBI" id="CHEBI:15378"/>
        <dbReference type="ChEBI" id="CHEBI:30616"/>
        <dbReference type="ChEBI" id="CHEBI:46858"/>
        <dbReference type="ChEBI" id="CHEBI:61978"/>
        <dbReference type="ChEBI" id="CHEBI:456216"/>
    </reaction>
</comment>
<comment type="subcellular location">
    <subcellularLocation>
        <location evidence="1">Cell inner membrane</location>
        <topology evidence="1">Multi-pass membrane protein</topology>
    </subcellularLocation>
</comment>
<dbReference type="PANTHER" id="PTHR32309:SF32">
    <property type="entry name" value="TYROSINE-PROTEIN KINASE ETK-RELATED"/>
    <property type="match status" value="1"/>
</dbReference>
<dbReference type="FunFam" id="3.40.50.300:FF:000527">
    <property type="entry name" value="Tyrosine-protein kinase etk"/>
    <property type="match status" value="1"/>
</dbReference>
<evidence type="ECO:0000259" key="18">
    <source>
        <dbReference type="Pfam" id="PF13807"/>
    </source>
</evidence>
<keyword evidence="7" id="KW-0547">Nucleotide-binding</keyword>
<keyword evidence="8 19" id="KW-0418">Kinase</keyword>
<dbReference type="Proteomes" id="UP000276980">
    <property type="component" value="Chromosome"/>
</dbReference>
<dbReference type="Gene3D" id="1.10.287.1490">
    <property type="match status" value="1"/>
</dbReference>
<dbReference type="GO" id="GO:0005524">
    <property type="term" value="F:ATP binding"/>
    <property type="evidence" value="ECO:0007669"/>
    <property type="project" value="UniProtKB-KW"/>
</dbReference>
<evidence type="ECO:0000256" key="6">
    <source>
        <dbReference type="ARBA" id="ARBA00022692"/>
    </source>
</evidence>
<feature type="coiled-coil region" evidence="14">
    <location>
        <begin position="265"/>
        <end position="306"/>
    </location>
</feature>
<dbReference type="PANTHER" id="PTHR32309">
    <property type="entry name" value="TYROSINE-PROTEIN KINASE"/>
    <property type="match status" value="1"/>
</dbReference>
<evidence type="ECO:0000256" key="12">
    <source>
        <dbReference type="ARBA" id="ARBA00023137"/>
    </source>
</evidence>
<keyword evidence="10 15" id="KW-1133">Transmembrane helix</keyword>
<dbReference type="Pfam" id="PF02706">
    <property type="entry name" value="Wzz"/>
    <property type="match status" value="1"/>
</dbReference>
<dbReference type="InterPro" id="IPR003856">
    <property type="entry name" value="LPS_length_determ_N"/>
</dbReference>
<proteinExistence type="inferred from homology"/>
<keyword evidence="14" id="KW-0175">Coiled coil</keyword>
<evidence type="ECO:0000256" key="15">
    <source>
        <dbReference type="SAM" id="Phobius"/>
    </source>
</evidence>
<dbReference type="InterPro" id="IPR050445">
    <property type="entry name" value="Bact_polysacc_biosynth/exp"/>
</dbReference>
<dbReference type="GO" id="GO:0042802">
    <property type="term" value="F:identical protein binding"/>
    <property type="evidence" value="ECO:0007669"/>
    <property type="project" value="UniProtKB-ARBA"/>
</dbReference>
<dbReference type="InterPro" id="IPR027417">
    <property type="entry name" value="P-loop_NTPase"/>
</dbReference>
<feature type="transmembrane region" description="Helical" evidence="15">
    <location>
        <begin position="20"/>
        <end position="42"/>
    </location>
</feature>
<feature type="domain" description="Tyrosine-protein kinase G-rich" evidence="18">
    <location>
        <begin position="378"/>
        <end position="458"/>
    </location>
</feature>
<name>A0A3Q8XG42_ACIJO</name>
<dbReference type="GO" id="GO:0004713">
    <property type="term" value="F:protein tyrosine kinase activity"/>
    <property type="evidence" value="ECO:0007669"/>
    <property type="project" value="UniProtKB-KW"/>
</dbReference>
<evidence type="ECO:0000259" key="17">
    <source>
        <dbReference type="Pfam" id="PF13614"/>
    </source>
</evidence>
<dbReference type="CDD" id="cd05387">
    <property type="entry name" value="BY-kinase"/>
    <property type="match status" value="1"/>
</dbReference>
<accession>A0A3Q8XG42</accession>
<evidence type="ECO:0000259" key="16">
    <source>
        <dbReference type="Pfam" id="PF02706"/>
    </source>
</evidence>
<dbReference type="InterPro" id="IPR032807">
    <property type="entry name" value="GNVR"/>
</dbReference>
<evidence type="ECO:0000256" key="11">
    <source>
        <dbReference type="ARBA" id="ARBA00023136"/>
    </source>
</evidence>
<sequence length="727" mass="81557">MSQTANTEDSIDLKELFFSLIAQWKLITLCVLLSIVSALMYLRTSPNIYQVDALIQVESNKGASSVLSANLATAIDQDSPAQAEIEILKSRLVLGSVIDHLNLNIRISGTEDSFWSRLIGKHEYVSEYSSQSVLFKDNQKSFDIRQFDIPQYFQDKNLILKFAQGKYSLTDVATGKVVFSAPLNQVSQLQSEFGVWKVAIFSQDHFDTSYNIRKQSLPAAITSLLSQYQVSEKGKGAGIVSLTYQGVDKKNITQVLNAILITYTKQNIERRTAETAQTLKFLEDQLPELQQQLDVAEREFNRFRQQYNTVDVTQESNLYISQSISLETTKASLEQQIAETSAKYTNEHPAMQQMNAQLDVINKRIAELDGTLKRLPELQRQYLQLFREVEVKQQLYTGLLNSYQQLRIVKAGEIGNVRIVDQAVEPIAPIKPQKMRVLVISLFMGTFIGLLFALMRNMLRSGIKDSAQIENELDLSVYATVPRSPVQESRINILKKKKNIPILAVKNSDDIAIESLRSMRTAIHFALSSARNNLITISGPAPEVGKSFISTNLATILAQSDKRVLIIDADLRRGYLHKYFNYDTQPGLTEFLNGQQTLDAVIRPTEVPGLSIISRGKSPANPSELLSSAQFKTLLEQLSEKFDHVIIDTPPVLAVTDGIIIAQYTGVNLVIARYAKTQMKELELTLNRFEQAGVKVNGFILNDIQRSAGSGYGYNYAYAYKANKESD</sequence>
<keyword evidence="6 15" id="KW-0812">Transmembrane</keyword>
<feature type="transmembrane region" description="Helical" evidence="15">
    <location>
        <begin position="437"/>
        <end position="455"/>
    </location>
</feature>
<evidence type="ECO:0000256" key="3">
    <source>
        <dbReference type="ARBA" id="ARBA00022475"/>
    </source>
</evidence>
<feature type="domain" description="AAA" evidence="17">
    <location>
        <begin position="543"/>
        <end position="691"/>
    </location>
</feature>
<dbReference type="GO" id="GO:0005886">
    <property type="term" value="C:plasma membrane"/>
    <property type="evidence" value="ECO:0007669"/>
    <property type="project" value="UniProtKB-SubCell"/>
</dbReference>
<reference evidence="19 20" key="1">
    <citation type="submission" date="2017-06" db="EMBL/GenBank/DDBJ databases">
        <title>Complete Genome Sequence of the Carbazole-Degrading Bacterium Acinetobacter johnsonii IC001.</title>
        <authorList>
            <person name="Vejarano F."/>
            <person name="Suzuki-Minakuchi C."/>
            <person name="Ohtsubo Y."/>
            <person name="Tsuda M."/>
            <person name="Okada K."/>
            <person name="Nojiri H."/>
        </authorList>
    </citation>
    <scope>NUCLEOTIDE SEQUENCE [LARGE SCALE GENOMIC DNA]</scope>
    <source>
        <strain evidence="19 20">IC001</strain>
    </source>
</reference>
<dbReference type="Pfam" id="PF13614">
    <property type="entry name" value="AAA_31"/>
    <property type="match status" value="1"/>
</dbReference>
<evidence type="ECO:0000256" key="10">
    <source>
        <dbReference type="ARBA" id="ARBA00022989"/>
    </source>
</evidence>
<evidence type="ECO:0000256" key="4">
    <source>
        <dbReference type="ARBA" id="ARBA00022519"/>
    </source>
</evidence>
<keyword evidence="11 15" id="KW-0472">Membrane</keyword>
<dbReference type="AlphaFoldDB" id="A0A3Q8XG42"/>
<comment type="similarity">
    <text evidence="2">Belongs to the etk/wzc family.</text>
</comment>
<keyword evidence="12" id="KW-0829">Tyrosine-protein kinase</keyword>
<evidence type="ECO:0000256" key="8">
    <source>
        <dbReference type="ARBA" id="ARBA00022777"/>
    </source>
</evidence>
<dbReference type="SUPFAM" id="SSF52540">
    <property type="entry name" value="P-loop containing nucleoside triphosphate hydrolases"/>
    <property type="match status" value="1"/>
</dbReference>
<evidence type="ECO:0000256" key="9">
    <source>
        <dbReference type="ARBA" id="ARBA00022840"/>
    </source>
</evidence>
<keyword evidence="4" id="KW-0997">Cell inner membrane</keyword>
<gene>
    <name evidence="19" type="ORF">CFH90_17375</name>
</gene>
<evidence type="ECO:0000256" key="2">
    <source>
        <dbReference type="ARBA" id="ARBA00008883"/>
    </source>
</evidence>
<dbReference type="NCBIfam" id="TIGR01007">
    <property type="entry name" value="eps_fam"/>
    <property type="match status" value="1"/>
</dbReference>
<dbReference type="InterPro" id="IPR005702">
    <property type="entry name" value="Wzc-like_C"/>
</dbReference>
<evidence type="ECO:0000256" key="1">
    <source>
        <dbReference type="ARBA" id="ARBA00004429"/>
    </source>
</evidence>
<keyword evidence="5" id="KW-0808">Transferase</keyword>
<keyword evidence="3" id="KW-1003">Cell membrane</keyword>
<feature type="domain" description="Polysaccharide chain length determinant N-terminal" evidence="16">
    <location>
        <begin position="9"/>
        <end position="101"/>
    </location>
</feature>
<dbReference type="Gene3D" id="3.40.50.300">
    <property type="entry name" value="P-loop containing nucleotide triphosphate hydrolases"/>
    <property type="match status" value="1"/>
</dbReference>
<evidence type="ECO:0000313" key="19">
    <source>
        <dbReference type="EMBL" id="AZN65693.1"/>
    </source>
</evidence>
<evidence type="ECO:0000256" key="13">
    <source>
        <dbReference type="ARBA" id="ARBA00053015"/>
    </source>
</evidence>
<evidence type="ECO:0000256" key="14">
    <source>
        <dbReference type="SAM" id="Coils"/>
    </source>
</evidence>
<organism evidence="19 20">
    <name type="scientific">Acinetobacter johnsonii</name>
    <dbReference type="NCBI Taxonomy" id="40214"/>
    <lineage>
        <taxon>Bacteria</taxon>
        <taxon>Pseudomonadati</taxon>
        <taxon>Pseudomonadota</taxon>
        <taxon>Gammaproteobacteria</taxon>
        <taxon>Moraxellales</taxon>
        <taxon>Moraxellaceae</taxon>
        <taxon>Acinetobacter</taxon>
    </lineage>
</organism>
<evidence type="ECO:0000313" key="20">
    <source>
        <dbReference type="Proteomes" id="UP000276980"/>
    </source>
</evidence>
<evidence type="ECO:0000256" key="5">
    <source>
        <dbReference type="ARBA" id="ARBA00022679"/>
    </source>
</evidence>
<evidence type="ECO:0000256" key="7">
    <source>
        <dbReference type="ARBA" id="ARBA00022741"/>
    </source>
</evidence>
<dbReference type="EMBL" id="CP022298">
    <property type="protein sequence ID" value="AZN65693.1"/>
    <property type="molecule type" value="Genomic_DNA"/>
</dbReference>
<protein>
    <submittedName>
        <fullName evidence="19">Tyrosine protein kinase</fullName>
    </submittedName>
</protein>
<dbReference type="Pfam" id="PF13807">
    <property type="entry name" value="GNVR"/>
    <property type="match status" value="1"/>
</dbReference>
<dbReference type="InterPro" id="IPR025669">
    <property type="entry name" value="AAA_dom"/>
</dbReference>